<dbReference type="OrthoDB" id="6992011at2"/>
<dbReference type="Proteomes" id="UP000379480">
    <property type="component" value="Unassembled WGS sequence"/>
</dbReference>
<dbReference type="EMBL" id="CABVHY010000029">
    <property type="protein sequence ID" value="VVO30350.1"/>
    <property type="molecule type" value="Genomic_DNA"/>
</dbReference>
<evidence type="ECO:0000313" key="2">
    <source>
        <dbReference type="Proteomes" id="UP000379480"/>
    </source>
</evidence>
<organism evidence="1 2">
    <name type="scientific">Pseudomonas fluorescens</name>
    <dbReference type="NCBI Taxonomy" id="294"/>
    <lineage>
        <taxon>Bacteria</taxon>
        <taxon>Pseudomonadati</taxon>
        <taxon>Pseudomonadota</taxon>
        <taxon>Gammaproteobacteria</taxon>
        <taxon>Pseudomonadales</taxon>
        <taxon>Pseudomonadaceae</taxon>
        <taxon>Pseudomonas</taxon>
    </lineage>
</organism>
<proteinExistence type="predicted"/>
<evidence type="ECO:0000313" key="1">
    <source>
        <dbReference type="EMBL" id="VVO30350.1"/>
    </source>
</evidence>
<gene>
    <name evidence="1" type="ORF">PS723_04938</name>
</gene>
<evidence type="ECO:0008006" key="3">
    <source>
        <dbReference type="Google" id="ProtNLM"/>
    </source>
</evidence>
<dbReference type="RefSeq" id="WP_150806228.1">
    <property type="nucleotide sequence ID" value="NZ_CABVHY010000029.1"/>
</dbReference>
<reference evidence="1 2" key="1">
    <citation type="submission" date="2019-09" db="EMBL/GenBank/DDBJ databases">
        <authorList>
            <person name="Chandra G."/>
            <person name="Truman W A."/>
        </authorList>
    </citation>
    <scope>NUCLEOTIDE SEQUENCE [LARGE SCALE GENOMIC DNA]</scope>
    <source>
        <strain evidence="1">PS723</strain>
    </source>
</reference>
<name>A0A5E7ETX6_PSEFL</name>
<protein>
    <recommendedName>
        <fullName evidence="3">Carbohydrate-binding protein</fullName>
    </recommendedName>
</protein>
<dbReference type="AlphaFoldDB" id="A0A5E7ETX6"/>
<accession>A0A5E7ETX6</accession>
<sequence length="299" mass="32063">MRFIRPIEVTPAKLTSSNVPETDNPPWSAVPTYALGNKVMLDHRNYEALAAVPAGVKPGAEVVTEASPAKWLDLGATNRWKMFDEIVGTLSTHPGSVSVTIQPGAVVNSLALVNVQGESVSIVMTDPIEGVVATRAYSLIDGAVDNWYDWFFEEIELRTSLVVLDLPAYGTASLTVTVTSSGTAGIGALVIGKTAEIGEALYGTGVGIDDYSTKERDRFGGWSVTEGEFSDTAKFPVAVDTDKVSKIKRLLTEVRAKPVVWVGEETYEATILYGFFTSFGLVYSGPVVSDCQLEIEGLT</sequence>